<keyword evidence="9" id="KW-0931">ER-Golgi transport</keyword>
<dbReference type="PANTHER" id="PTHR21094:SF2">
    <property type="entry name" value="GOLGI SNAP RECEPTOR COMPLEX MEMBER 1"/>
    <property type="match status" value="1"/>
</dbReference>
<organism evidence="11 12">
    <name type="scientific">Nadsonia fulvescens var. elongata DSM 6958</name>
    <dbReference type="NCBI Taxonomy" id="857566"/>
    <lineage>
        <taxon>Eukaryota</taxon>
        <taxon>Fungi</taxon>
        <taxon>Dikarya</taxon>
        <taxon>Ascomycota</taxon>
        <taxon>Saccharomycotina</taxon>
        <taxon>Dipodascomycetes</taxon>
        <taxon>Dipodascales</taxon>
        <taxon>Dipodascales incertae sedis</taxon>
        <taxon>Nadsonia</taxon>
    </lineage>
</organism>
<evidence type="ECO:0000256" key="5">
    <source>
        <dbReference type="ARBA" id="ARBA00022927"/>
    </source>
</evidence>
<gene>
    <name evidence="11" type="ORF">NADFUDRAFT_49000</name>
</gene>
<dbReference type="OrthoDB" id="422156at2759"/>
<comment type="subcellular location">
    <subcellularLocation>
        <location evidence="1">Golgi apparatus membrane</location>
        <topology evidence="1">Single-pass type IV membrane protein</topology>
    </subcellularLocation>
</comment>
<name>A0A1E3PSE0_9ASCO</name>
<reference evidence="11 12" key="1">
    <citation type="journal article" date="2016" name="Proc. Natl. Acad. Sci. U.S.A.">
        <title>Comparative genomics of biotechnologically important yeasts.</title>
        <authorList>
            <person name="Riley R."/>
            <person name="Haridas S."/>
            <person name="Wolfe K.H."/>
            <person name="Lopes M.R."/>
            <person name="Hittinger C.T."/>
            <person name="Goeker M."/>
            <person name="Salamov A.A."/>
            <person name="Wisecaver J.H."/>
            <person name="Long T.M."/>
            <person name="Calvey C.H."/>
            <person name="Aerts A.L."/>
            <person name="Barry K.W."/>
            <person name="Choi C."/>
            <person name="Clum A."/>
            <person name="Coughlan A.Y."/>
            <person name="Deshpande S."/>
            <person name="Douglass A.P."/>
            <person name="Hanson S.J."/>
            <person name="Klenk H.-P."/>
            <person name="LaButti K.M."/>
            <person name="Lapidus A."/>
            <person name="Lindquist E.A."/>
            <person name="Lipzen A.M."/>
            <person name="Meier-Kolthoff J.P."/>
            <person name="Ohm R.A."/>
            <person name="Otillar R.P."/>
            <person name="Pangilinan J.L."/>
            <person name="Peng Y."/>
            <person name="Rokas A."/>
            <person name="Rosa C.A."/>
            <person name="Scheuner C."/>
            <person name="Sibirny A.A."/>
            <person name="Slot J.C."/>
            <person name="Stielow J.B."/>
            <person name="Sun H."/>
            <person name="Kurtzman C.P."/>
            <person name="Blackwell M."/>
            <person name="Grigoriev I.V."/>
            <person name="Jeffries T.W."/>
        </authorList>
    </citation>
    <scope>NUCLEOTIDE SEQUENCE [LARGE SCALE GENOMIC DNA]</scope>
    <source>
        <strain evidence="11 12">DSM 6958</strain>
    </source>
</reference>
<keyword evidence="7 9" id="KW-0333">Golgi apparatus</keyword>
<dbReference type="STRING" id="857566.A0A1E3PSE0"/>
<evidence type="ECO:0000256" key="6">
    <source>
        <dbReference type="ARBA" id="ARBA00022989"/>
    </source>
</evidence>
<evidence type="ECO:0000256" key="9">
    <source>
        <dbReference type="PIRNR" id="PIRNR027109"/>
    </source>
</evidence>
<dbReference type="GO" id="GO:0031201">
    <property type="term" value="C:SNARE complex"/>
    <property type="evidence" value="ECO:0007669"/>
    <property type="project" value="TreeGrafter"/>
</dbReference>
<dbReference type="GO" id="GO:0005801">
    <property type="term" value="C:cis-Golgi network"/>
    <property type="evidence" value="ECO:0007669"/>
    <property type="project" value="InterPro"/>
</dbReference>
<keyword evidence="11" id="KW-0675">Receptor</keyword>
<keyword evidence="8 9" id="KW-0472">Membrane</keyword>
<dbReference type="GO" id="GO:0015031">
    <property type="term" value="P:protein transport"/>
    <property type="evidence" value="ECO:0007669"/>
    <property type="project" value="UniProtKB-KW"/>
</dbReference>
<keyword evidence="5 9" id="KW-0653">Protein transport</keyword>
<accession>A0A1E3PSE0</accession>
<comment type="similarity">
    <text evidence="2 9">Belongs to the GOSR1 family.</text>
</comment>
<keyword evidence="3 9" id="KW-0813">Transport</keyword>
<dbReference type="GO" id="GO:0000139">
    <property type="term" value="C:Golgi membrane"/>
    <property type="evidence" value="ECO:0007669"/>
    <property type="project" value="UniProtKB-SubCell"/>
</dbReference>
<keyword evidence="6 10" id="KW-1133">Transmembrane helix</keyword>
<keyword evidence="4 10" id="KW-0812">Transmembrane</keyword>
<keyword evidence="12" id="KW-1185">Reference proteome</keyword>
<comment type="function">
    <text evidence="9">Involved in transport from the ER to the Golgi apparatus as well as in intra-Golgi transport. It belongs to a super-family of proteins called t-SNAREs or soluble NSF (N-ethylmaleimide-sensitive factor) attachment protein receptor.</text>
</comment>
<dbReference type="AlphaFoldDB" id="A0A1E3PSE0"/>
<evidence type="ECO:0000256" key="7">
    <source>
        <dbReference type="ARBA" id="ARBA00023034"/>
    </source>
</evidence>
<evidence type="ECO:0000313" key="11">
    <source>
        <dbReference type="EMBL" id="ODQ68355.1"/>
    </source>
</evidence>
<evidence type="ECO:0000256" key="4">
    <source>
        <dbReference type="ARBA" id="ARBA00022692"/>
    </source>
</evidence>
<evidence type="ECO:0000256" key="1">
    <source>
        <dbReference type="ARBA" id="ARBA00004409"/>
    </source>
</evidence>
<evidence type="ECO:0000256" key="10">
    <source>
        <dbReference type="SAM" id="Phobius"/>
    </source>
</evidence>
<evidence type="ECO:0000256" key="2">
    <source>
        <dbReference type="ARBA" id="ARBA00008473"/>
    </source>
</evidence>
<evidence type="ECO:0000256" key="3">
    <source>
        <dbReference type="ARBA" id="ARBA00022448"/>
    </source>
</evidence>
<evidence type="ECO:0000313" key="12">
    <source>
        <dbReference type="Proteomes" id="UP000095009"/>
    </source>
</evidence>
<sequence>MSTFAQTRSTIRRLESECESLISDFSSFAQSVSFSATGDEVKCRKSIDDNLGQRQDTISALQRIIDTSNNEGNSATRLHQLQRHKEILADDKSHVQKIRSTIQQERNRANLLTNVRDDINDFHNGSGGRGDEAEYMLQERSRVDNSNSMADNLLAQAYETRDEFVRQSASLSNVQRKLLHTVGSIPGISSIIAKVNTRKKRDSLIIASLIAVCLLFLFFVRG</sequence>
<comment type="subunit">
    <text evidence="9">Component of several multiprotein Golgi SNARE complexes.</text>
</comment>
<proteinExistence type="inferred from homology"/>
<dbReference type="GO" id="GO:0006888">
    <property type="term" value="P:endoplasmic reticulum to Golgi vesicle-mediated transport"/>
    <property type="evidence" value="ECO:0007669"/>
    <property type="project" value="InterPro"/>
</dbReference>
<feature type="transmembrane region" description="Helical" evidence="10">
    <location>
        <begin position="203"/>
        <end position="220"/>
    </location>
</feature>
<dbReference type="GO" id="GO:0006906">
    <property type="term" value="P:vesicle fusion"/>
    <property type="evidence" value="ECO:0007669"/>
    <property type="project" value="TreeGrafter"/>
</dbReference>
<dbReference type="Proteomes" id="UP000095009">
    <property type="component" value="Unassembled WGS sequence"/>
</dbReference>
<dbReference type="EMBL" id="KV454406">
    <property type="protein sequence ID" value="ODQ68355.1"/>
    <property type="molecule type" value="Genomic_DNA"/>
</dbReference>
<dbReference type="GO" id="GO:0005797">
    <property type="term" value="C:Golgi medial cisterna"/>
    <property type="evidence" value="ECO:0007669"/>
    <property type="project" value="TreeGrafter"/>
</dbReference>
<dbReference type="PIRSF" id="PIRSF027109">
    <property type="entry name" value="Golgi_SNARE"/>
    <property type="match status" value="1"/>
</dbReference>
<dbReference type="GO" id="GO:0005484">
    <property type="term" value="F:SNAP receptor activity"/>
    <property type="evidence" value="ECO:0007669"/>
    <property type="project" value="TreeGrafter"/>
</dbReference>
<dbReference type="GO" id="GO:0048219">
    <property type="term" value="P:inter-Golgi cisterna vesicle-mediated transport"/>
    <property type="evidence" value="ECO:0007669"/>
    <property type="project" value="TreeGrafter"/>
</dbReference>
<dbReference type="Pfam" id="PF12352">
    <property type="entry name" value="V-SNARE_C"/>
    <property type="match status" value="1"/>
</dbReference>
<protein>
    <recommendedName>
        <fullName evidence="9">Golgi SNAP receptor complex member 1</fullName>
    </recommendedName>
</protein>
<dbReference type="InterPro" id="IPR023601">
    <property type="entry name" value="Golgi_SNAP_su1"/>
</dbReference>
<dbReference type="PANTHER" id="PTHR21094">
    <property type="entry name" value="GOS-28 SNARE- RELATED"/>
    <property type="match status" value="1"/>
</dbReference>
<evidence type="ECO:0000256" key="8">
    <source>
        <dbReference type="ARBA" id="ARBA00023136"/>
    </source>
</evidence>